<name>F8NTM0_SERL9</name>
<dbReference type="GeneID" id="18819032"/>
<accession>F8NTM0</accession>
<dbReference type="EMBL" id="GL945433">
    <property type="protein sequence ID" value="EGO25692.1"/>
    <property type="molecule type" value="Genomic_DNA"/>
</dbReference>
<reference evidence="2" key="1">
    <citation type="submission" date="2011-04" db="EMBL/GenBank/DDBJ databases">
        <title>Evolution of plant cell wall degrading machinery underlies the functional diversity of forest fungi.</title>
        <authorList>
            <consortium name="US DOE Joint Genome Institute (JGI-PGF)"/>
            <person name="Eastwood D.C."/>
            <person name="Floudas D."/>
            <person name="Binder M."/>
            <person name="Majcherczyk A."/>
            <person name="Schneider P."/>
            <person name="Aerts A."/>
            <person name="Asiegbu F.O."/>
            <person name="Baker S.E."/>
            <person name="Barry K."/>
            <person name="Bendiksby M."/>
            <person name="Blumentritt M."/>
            <person name="Coutinho P.M."/>
            <person name="Cullen D."/>
            <person name="Cullen D."/>
            <person name="Gathman A."/>
            <person name="Goodell B."/>
            <person name="Henrissat B."/>
            <person name="Ihrmark K."/>
            <person name="Kauserud H."/>
            <person name="Kohler A."/>
            <person name="LaButti K."/>
            <person name="Lapidus A."/>
            <person name="Lavin J.L."/>
            <person name="Lee Y.-H."/>
            <person name="Lindquist E."/>
            <person name="Lilly W."/>
            <person name="Lucas S."/>
            <person name="Morin E."/>
            <person name="Murat C."/>
            <person name="Oguiza J.A."/>
            <person name="Park J."/>
            <person name="Pisabarro A.G."/>
            <person name="Riley R."/>
            <person name="Rosling A."/>
            <person name="Salamov A."/>
            <person name="Schmidt O."/>
            <person name="Schmutz J."/>
            <person name="Skrede I."/>
            <person name="Stenlid J."/>
            <person name="Wiebenga A."/>
            <person name="Xie X."/>
            <person name="Kues U."/>
            <person name="Hibbett D.S."/>
            <person name="Hoffmeister D."/>
            <person name="Hogberg N."/>
            <person name="Martin F."/>
            <person name="Grigoriev I.V."/>
            <person name="Watkinson S.C."/>
        </authorList>
    </citation>
    <scope>NUCLEOTIDE SEQUENCE</scope>
    <source>
        <strain evidence="2">S7.9</strain>
    </source>
</reference>
<feature type="region of interest" description="Disordered" evidence="1">
    <location>
        <begin position="58"/>
        <end position="85"/>
    </location>
</feature>
<protein>
    <submittedName>
        <fullName evidence="2">Uncharacterized protein</fullName>
    </submittedName>
</protein>
<feature type="region of interest" description="Disordered" evidence="1">
    <location>
        <begin position="130"/>
        <end position="158"/>
    </location>
</feature>
<dbReference type="KEGG" id="sla:SERLADRAFT_466233"/>
<evidence type="ECO:0000313" key="2">
    <source>
        <dbReference type="EMBL" id="EGO25692.1"/>
    </source>
</evidence>
<proteinExistence type="predicted"/>
<feature type="compositionally biased region" description="Acidic residues" evidence="1">
    <location>
        <begin position="59"/>
        <end position="72"/>
    </location>
</feature>
<sequence>MYYQNRGFAEECLAVLNFAKITSDEIMMMRVQSTEDRESQISITTSFFTAIDIITQSDADLDENDGDGDGDGADMGSRPADGNQTDEQILGQVQDFAQVLQSIPMRQLGTSDVTVNQTIIFQSIVNRGSGTTTNPTINVGGSNTRGSRHTTTASQLST</sequence>
<dbReference type="HOGENOM" id="CLU_1918361_0_0_1"/>
<dbReference type="AlphaFoldDB" id="F8NTM0"/>
<organism>
    <name type="scientific">Serpula lacrymans var. lacrymans (strain S7.9)</name>
    <name type="common">Dry rot fungus</name>
    <dbReference type="NCBI Taxonomy" id="578457"/>
    <lineage>
        <taxon>Eukaryota</taxon>
        <taxon>Fungi</taxon>
        <taxon>Dikarya</taxon>
        <taxon>Basidiomycota</taxon>
        <taxon>Agaricomycotina</taxon>
        <taxon>Agaricomycetes</taxon>
        <taxon>Agaricomycetidae</taxon>
        <taxon>Boletales</taxon>
        <taxon>Coniophorineae</taxon>
        <taxon>Serpulaceae</taxon>
        <taxon>Serpula</taxon>
    </lineage>
</organism>
<gene>
    <name evidence="2" type="ORF">SERLADRAFT_466233</name>
</gene>
<evidence type="ECO:0000256" key="1">
    <source>
        <dbReference type="SAM" id="MobiDB-lite"/>
    </source>
</evidence>
<dbReference type="Proteomes" id="UP000008064">
    <property type="component" value="Unassembled WGS sequence"/>
</dbReference>
<dbReference type="RefSeq" id="XP_007317814.1">
    <property type="nucleotide sequence ID" value="XM_007317752.1"/>
</dbReference>